<keyword evidence="5" id="KW-0539">Nucleus</keyword>
<dbReference type="VEuPathDB" id="AmoebaDB:ACA1_020820"/>
<dbReference type="Proteomes" id="UP000011083">
    <property type="component" value="Unassembled WGS sequence"/>
</dbReference>
<dbReference type="SMR" id="L8GWH4"/>
<gene>
    <name evidence="8" type="ORF">ACA1_020820</name>
</gene>
<dbReference type="AlphaFoldDB" id="L8GWH4"/>
<dbReference type="RefSeq" id="XP_004338454.1">
    <property type="nucleotide sequence ID" value="XM_004338406.1"/>
</dbReference>
<comment type="subcellular location">
    <subcellularLocation>
        <location evidence="1">Nucleus</location>
    </subcellularLocation>
</comment>
<dbReference type="InterPro" id="IPR012295">
    <property type="entry name" value="TBP_dom_sf"/>
</dbReference>
<dbReference type="EMBL" id="KB007994">
    <property type="protein sequence ID" value="ELR16441.1"/>
    <property type="molecule type" value="Genomic_DNA"/>
</dbReference>
<dbReference type="FunFam" id="3.30.310.10:FF:000002">
    <property type="entry name" value="TATA-box-binding protein 2"/>
    <property type="match status" value="1"/>
</dbReference>
<dbReference type="PANTHER" id="PTHR10126">
    <property type="entry name" value="TATA-BOX BINDING PROTEIN"/>
    <property type="match status" value="1"/>
</dbReference>
<dbReference type="CDD" id="cd04516">
    <property type="entry name" value="TBP_eukaryotes"/>
    <property type="match status" value="1"/>
</dbReference>
<dbReference type="STRING" id="1257118.L8GWH4"/>
<dbReference type="GO" id="GO:0003677">
    <property type="term" value="F:DNA binding"/>
    <property type="evidence" value="ECO:0007669"/>
    <property type="project" value="UniProtKB-KW"/>
</dbReference>
<evidence type="ECO:0000313" key="8">
    <source>
        <dbReference type="EMBL" id="ELR16441.1"/>
    </source>
</evidence>
<dbReference type="InterPro" id="IPR030491">
    <property type="entry name" value="TBP_CS"/>
</dbReference>
<evidence type="ECO:0000313" key="9">
    <source>
        <dbReference type="Proteomes" id="UP000011083"/>
    </source>
</evidence>
<keyword evidence="4" id="KW-0804">Transcription</keyword>
<evidence type="ECO:0000256" key="1">
    <source>
        <dbReference type="ARBA" id="ARBA00004123"/>
    </source>
</evidence>
<dbReference type="HAMAP" id="MF_00408">
    <property type="entry name" value="TATA_bind_prot_arch"/>
    <property type="match status" value="1"/>
</dbReference>
<evidence type="ECO:0000256" key="3">
    <source>
        <dbReference type="ARBA" id="ARBA00023125"/>
    </source>
</evidence>
<dbReference type="Pfam" id="PF00352">
    <property type="entry name" value="TBP"/>
    <property type="match status" value="2"/>
</dbReference>
<dbReference type="GO" id="GO:0006352">
    <property type="term" value="P:DNA-templated transcription initiation"/>
    <property type="evidence" value="ECO:0007669"/>
    <property type="project" value="InterPro"/>
</dbReference>
<dbReference type="GO" id="GO:0005634">
    <property type="term" value="C:nucleus"/>
    <property type="evidence" value="ECO:0007669"/>
    <property type="project" value="UniProtKB-SubCell"/>
</dbReference>
<dbReference type="InterPro" id="IPR000814">
    <property type="entry name" value="TBP"/>
</dbReference>
<dbReference type="PROSITE" id="PS00351">
    <property type="entry name" value="TFIID"/>
    <property type="match status" value="1"/>
</dbReference>
<name>L8GWH4_ACACF</name>
<dbReference type="KEGG" id="acan:ACA1_020820"/>
<dbReference type="OMA" id="NCEYEPE"/>
<dbReference type="InterPro" id="IPR033710">
    <property type="entry name" value="TBP_eukaryotic"/>
</dbReference>
<feature type="region of interest" description="Disordered" evidence="7">
    <location>
        <begin position="19"/>
        <end position="80"/>
    </location>
</feature>
<comment type="subunit">
    <text evidence="6">Belongs to the TFIID complex together with the TBP-associated factors (TAFs). Binds DNA as monomer.</text>
</comment>
<sequence>MSGITLPSLTNVLQSAGMAVHGHPSAPGSTQLPPLHQLNISSQPSSQPPQPSLQYSEPAQSTAASDDMDSDVDRTKHPSGIVPTLQNIVSTVNLGCKLDLKNIALHARNAEYNPKRFAAVIMRIREPKTTALIFASGKMVCTGAKSEEASRLAARKYARIIQKLGFAAKFLDFKIQNIVGSCDVRFPIRLEGLAFAHNHYCSYEPELFPGLIYRMVQPKIVLLIFVSGKIVLTGAKVREEIYEAFENIYPVLTEYKKT</sequence>
<dbReference type="Gene3D" id="3.30.310.10">
    <property type="entry name" value="TATA-Binding Protein"/>
    <property type="match status" value="2"/>
</dbReference>
<dbReference type="PRINTS" id="PR00686">
    <property type="entry name" value="TIFACTORIID"/>
</dbReference>
<evidence type="ECO:0000256" key="6">
    <source>
        <dbReference type="ARBA" id="ARBA00063701"/>
    </source>
</evidence>
<evidence type="ECO:0000256" key="7">
    <source>
        <dbReference type="SAM" id="MobiDB-lite"/>
    </source>
</evidence>
<reference evidence="8 9" key="1">
    <citation type="journal article" date="2013" name="Genome Biol.">
        <title>Genome of Acanthamoeba castellanii highlights extensive lateral gene transfer and early evolution of tyrosine kinase signaling.</title>
        <authorList>
            <person name="Clarke M."/>
            <person name="Lohan A.J."/>
            <person name="Liu B."/>
            <person name="Lagkouvardos I."/>
            <person name="Roy S."/>
            <person name="Zafar N."/>
            <person name="Bertelli C."/>
            <person name="Schilde C."/>
            <person name="Kianianmomeni A."/>
            <person name="Burglin T.R."/>
            <person name="Frech C."/>
            <person name="Turcotte B."/>
            <person name="Kopec K.O."/>
            <person name="Synnott J.M."/>
            <person name="Choo C."/>
            <person name="Paponov I."/>
            <person name="Finkler A."/>
            <person name="Soon Heng Tan C."/>
            <person name="Hutchins A.P."/>
            <person name="Weinmeier T."/>
            <person name="Rattei T."/>
            <person name="Chu J.S."/>
            <person name="Gimenez G."/>
            <person name="Irimia M."/>
            <person name="Rigden D.J."/>
            <person name="Fitzpatrick D.A."/>
            <person name="Lorenzo-Morales J."/>
            <person name="Bateman A."/>
            <person name="Chiu C.H."/>
            <person name="Tang P."/>
            <person name="Hegemann P."/>
            <person name="Fromm H."/>
            <person name="Raoult D."/>
            <person name="Greub G."/>
            <person name="Miranda-Saavedra D."/>
            <person name="Chen N."/>
            <person name="Nash P."/>
            <person name="Ginger M.L."/>
            <person name="Horn M."/>
            <person name="Schaap P."/>
            <person name="Caler L."/>
            <person name="Loftus B."/>
        </authorList>
    </citation>
    <scope>NUCLEOTIDE SEQUENCE [LARGE SCALE GENOMIC DNA]</scope>
    <source>
        <strain evidence="8 9">Neff</strain>
    </source>
</reference>
<evidence type="ECO:0000256" key="2">
    <source>
        <dbReference type="ARBA" id="ARBA00005560"/>
    </source>
</evidence>
<keyword evidence="9" id="KW-1185">Reference proteome</keyword>
<dbReference type="FunFam" id="3.30.310.10:FF:000001">
    <property type="entry name" value="TATA-box-binding protein 2"/>
    <property type="match status" value="1"/>
</dbReference>
<organism evidence="8 9">
    <name type="scientific">Acanthamoeba castellanii (strain ATCC 30010 / Neff)</name>
    <dbReference type="NCBI Taxonomy" id="1257118"/>
    <lineage>
        <taxon>Eukaryota</taxon>
        <taxon>Amoebozoa</taxon>
        <taxon>Discosea</taxon>
        <taxon>Longamoebia</taxon>
        <taxon>Centramoebida</taxon>
        <taxon>Acanthamoebidae</taxon>
        <taxon>Acanthamoeba</taxon>
    </lineage>
</organism>
<accession>L8GWH4</accession>
<keyword evidence="3" id="KW-0238">DNA-binding</keyword>
<proteinExistence type="inferred from homology"/>
<dbReference type="GeneID" id="14917142"/>
<dbReference type="SUPFAM" id="SSF55945">
    <property type="entry name" value="TATA-box binding protein-like"/>
    <property type="match status" value="2"/>
</dbReference>
<evidence type="ECO:0000256" key="5">
    <source>
        <dbReference type="ARBA" id="ARBA00023242"/>
    </source>
</evidence>
<protein>
    <submittedName>
        <fullName evidence="8">TATAbox-binding protein</fullName>
    </submittedName>
</protein>
<evidence type="ECO:0000256" key="4">
    <source>
        <dbReference type="ARBA" id="ARBA00023163"/>
    </source>
</evidence>
<dbReference type="OrthoDB" id="2127950at2759"/>
<comment type="similarity">
    <text evidence="2">Belongs to the TBP family.</text>
</comment>